<keyword evidence="1" id="KW-0238">DNA-binding</keyword>
<dbReference type="OrthoDB" id="5114244at2"/>
<evidence type="ECO:0000256" key="1">
    <source>
        <dbReference type="ARBA" id="ARBA00023125"/>
    </source>
</evidence>
<dbReference type="CDD" id="cd00093">
    <property type="entry name" value="HTH_XRE"/>
    <property type="match status" value="1"/>
</dbReference>
<gene>
    <name evidence="3" type="ORF">ETD96_35185</name>
</gene>
<dbReference type="SUPFAM" id="SSF47413">
    <property type="entry name" value="lambda repressor-like DNA-binding domains"/>
    <property type="match status" value="1"/>
</dbReference>
<dbReference type="InterPro" id="IPR011051">
    <property type="entry name" value="RmlC_Cupin_sf"/>
</dbReference>
<dbReference type="GO" id="GO:0003700">
    <property type="term" value="F:DNA-binding transcription factor activity"/>
    <property type="evidence" value="ECO:0007669"/>
    <property type="project" value="TreeGrafter"/>
</dbReference>
<dbReference type="GO" id="GO:0005829">
    <property type="term" value="C:cytosol"/>
    <property type="evidence" value="ECO:0007669"/>
    <property type="project" value="TreeGrafter"/>
</dbReference>
<dbReference type="InterPro" id="IPR014710">
    <property type="entry name" value="RmlC-like_jellyroll"/>
</dbReference>
<dbReference type="InterPro" id="IPR013096">
    <property type="entry name" value="Cupin_2"/>
</dbReference>
<dbReference type="Gene3D" id="2.60.120.10">
    <property type="entry name" value="Jelly Rolls"/>
    <property type="match status" value="1"/>
</dbReference>
<dbReference type="PANTHER" id="PTHR46797:SF1">
    <property type="entry name" value="METHYLPHOSPHONATE SYNTHASE"/>
    <property type="match status" value="1"/>
</dbReference>
<proteinExistence type="predicted"/>
<dbReference type="EMBL" id="VCKZ01000373">
    <property type="protein sequence ID" value="TMR29639.1"/>
    <property type="molecule type" value="Genomic_DNA"/>
</dbReference>
<reference evidence="3 4" key="1">
    <citation type="submission" date="2019-05" db="EMBL/GenBank/DDBJ databases">
        <title>Draft genome sequence of Actinomadura geliboluensis A8036.</title>
        <authorList>
            <person name="Saricaoglu S."/>
            <person name="Isik K."/>
        </authorList>
    </citation>
    <scope>NUCLEOTIDE SEQUENCE [LARGE SCALE GENOMIC DNA]</scope>
    <source>
        <strain evidence="3 4">A8036</strain>
    </source>
</reference>
<dbReference type="InterPro" id="IPR010982">
    <property type="entry name" value="Lambda_DNA-bd_dom_sf"/>
</dbReference>
<dbReference type="SMART" id="SM00530">
    <property type="entry name" value="HTH_XRE"/>
    <property type="match status" value="1"/>
</dbReference>
<accession>A0A5S4G9W6</accession>
<dbReference type="InterPro" id="IPR001387">
    <property type="entry name" value="Cro/C1-type_HTH"/>
</dbReference>
<protein>
    <submittedName>
        <fullName evidence="3">Helix-turn-helix transcriptional regulator</fullName>
    </submittedName>
</protein>
<dbReference type="GO" id="GO:0003677">
    <property type="term" value="F:DNA binding"/>
    <property type="evidence" value="ECO:0007669"/>
    <property type="project" value="UniProtKB-KW"/>
</dbReference>
<evidence type="ECO:0000259" key="2">
    <source>
        <dbReference type="PROSITE" id="PS50943"/>
    </source>
</evidence>
<dbReference type="Pfam" id="PF01381">
    <property type="entry name" value="HTH_3"/>
    <property type="match status" value="1"/>
</dbReference>
<dbReference type="PROSITE" id="PS50943">
    <property type="entry name" value="HTH_CROC1"/>
    <property type="match status" value="1"/>
</dbReference>
<feature type="domain" description="HTH cro/C1-type" evidence="2">
    <location>
        <begin position="16"/>
        <end position="70"/>
    </location>
</feature>
<evidence type="ECO:0000313" key="3">
    <source>
        <dbReference type="EMBL" id="TMR29639.1"/>
    </source>
</evidence>
<sequence>MAQSTSSEAGTPPLRLRECRERGALTLSEAAERIGVSITHLSRLERGQRQPSIGVLLQLAALYRVGVGELVGETFPAAYKLVRAGSAELRHGDDGIYSTLSGAAGLSGLEVIQLDAAGKGAKKSAHHSDEEWIYVVSGWVDMELGDERIVLKVGDSIHFDARTQHRLTDSDPAGTRLIIVSVPLHPTRRQGRF</sequence>
<dbReference type="Gene3D" id="1.10.260.40">
    <property type="entry name" value="lambda repressor-like DNA-binding domains"/>
    <property type="match status" value="1"/>
</dbReference>
<name>A0A5S4G9W6_9ACTN</name>
<dbReference type="CDD" id="cd02209">
    <property type="entry name" value="cupin_XRE_C"/>
    <property type="match status" value="1"/>
</dbReference>
<dbReference type="SUPFAM" id="SSF51182">
    <property type="entry name" value="RmlC-like cupins"/>
    <property type="match status" value="1"/>
</dbReference>
<organism evidence="3 4">
    <name type="scientific">Actinomadura geliboluensis</name>
    <dbReference type="NCBI Taxonomy" id="882440"/>
    <lineage>
        <taxon>Bacteria</taxon>
        <taxon>Bacillati</taxon>
        <taxon>Actinomycetota</taxon>
        <taxon>Actinomycetes</taxon>
        <taxon>Streptosporangiales</taxon>
        <taxon>Thermomonosporaceae</taxon>
        <taxon>Actinomadura</taxon>
    </lineage>
</organism>
<keyword evidence="4" id="KW-1185">Reference proteome</keyword>
<dbReference type="PANTHER" id="PTHR46797">
    <property type="entry name" value="HTH-TYPE TRANSCRIPTIONAL REGULATOR"/>
    <property type="match status" value="1"/>
</dbReference>
<comment type="caution">
    <text evidence="3">The sequence shown here is derived from an EMBL/GenBank/DDBJ whole genome shotgun (WGS) entry which is preliminary data.</text>
</comment>
<dbReference type="InterPro" id="IPR050807">
    <property type="entry name" value="TransReg_Diox_bact_type"/>
</dbReference>
<dbReference type="Proteomes" id="UP000305238">
    <property type="component" value="Unassembled WGS sequence"/>
</dbReference>
<dbReference type="RefSeq" id="WP_138640798.1">
    <property type="nucleotide sequence ID" value="NZ_VCKZ01000373.1"/>
</dbReference>
<dbReference type="AlphaFoldDB" id="A0A5S4G9W6"/>
<evidence type="ECO:0000313" key="4">
    <source>
        <dbReference type="Proteomes" id="UP000305238"/>
    </source>
</evidence>
<dbReference type="Pfam" id="PF07883">
    <property type="entry name" value="Cupin_2"/>
    <property type="match status" value="1"/>
</dbReference>